<protein>
    <submittedName>
        <fullName evidence="12">4240_t:CDS:1</fullName>
    </submittedName>
</protein>
<keyword evidence="5" id="KW-0805">Transcription regulation</keyword>
<evidence type="ECO:0000256" key="3">
    <source>
        <dbReference type="ARBA" id="ARBA00022737"/>
    </source>
</evidence>
<evidence type="ECO:0000256" key="9">
    <source>
        <dbReference type="SAM" id="Coils"/>
    </source>
</evidence>
<evidence type="ECO:0000256" key="7">
    <source>
        <dbReference type="ARBA" id="ARBA00023242"/>
    </source>
</evidence>
<dbReference type="PANTHER" id="PTHR24399:SF23">
    <property type="entry name" value="C2H2-TYPE DOMAIN-CONTAINING PROTEIN"/>
    <property type="match status" value="1"/>
</dbReference>
<sequence length="595" mass="65566">MIRALKRRRINEAGAQARKADDQMYTFYFLVDTTIKASLFDALERFNQTSFAIERAVSRTNTRPSSNSRIHSEPEEKESMAEMVNINNSSELLGVDSTRQSGVGIPSTTAFDRQTTIESSPNSANILTANSVAASQENNNNSNNNNLSASNEISSSTTTTNPIVTASIAATSVTSATNVTSAGSSAATATSGPGEAISPTPSNKNKPYVCPECNQTFSRQHNLKSHALTHSQEKPFQCPTCNHFFRRHHDLKRHLKLHTGEKPYGCQHCKRKFARLDALNRHLRAESFCGGPQKKLYQNSTGGGVDQNSKIELQSLQTSQQQQSILAGNTNTNNTTTSIATTPQPHVVIQSQQPKSTTLTPPQMHSQSPKSSQQQLLPQSNGGGGGVIMKTELQHHKQLPILHNLIIPNNVSPAAQTSQYVVDPANSTSSNSTTTTSTAAPSTSQPSSTHYQQMRYTPMNSIEYSNHSSSTAQESSSSRRINEFSTIQMENDDGILRSGPAFEREMKLIERNAYLETRVSELEKEVAIERKAQARREFLERRVKELEIEKTLLKNLLLERDTHTGLANEKKRKASTLIVEHTNSPKHHKDDDGVI</sequence>
<keyword evidence="13" id="KW-1185">Reference proteome</keyword>
<dbReference type="Proteomes" id="UP000789831">
    <property type="component" value="Unassembled WGS sequence"/>
</dbReference>
<dbReference type="OrthoDB" id="8922241at2759"/>
<keyword evidence="4" id="KW-0862">Zinc</keyword>
<dbReference type="PROSITE" id="PS00028">
    <property type="entry name" value="ZINC_FINGER_C2H2_1"/>
    <property type="match status" value="2"/>
</dbReference>
<name>A0A9N8ZD00_9GLOM</name>
<feature type="region of interest" description="Disordered" evidence="10">
    <location>
        <begin position="181"/>
        <end position="205"/>
    </location>
</feature>
<evidence type="ECO:0000256" key="5">
    <source>
        <dbReference type="ARBA" id="ARBA00023015"/>
    </source>
</evidence>
<evidence type="ECO:0000256" key="6">
    <source>
        <dbReference type="ARBA" id="ARBA00023163"/>
    </source>
</evidence>
<evidence type="ECO:0000256" key="8">
    <source>
        <dbReference type="PROSITE-ProRule" id="PRU00042"/>
    </source>
</evidence>
<gene>
    <name evidence="12" type="ORF">AGERDE_LOCUS3246</name>
</gene>
<keyword evidence="8" id="KW-0863">Zinc-finger</keyword>
<evidence type="ECO:0000256" key="10">
    <source>
        <dbReference type="SAM" id="MobiDB-lite"/>
    </source>
</evidence>
<organism evidence="12 13">
    <name type="scientific">Ambispora gerdemannii</name>
    <dbReference type="NCBI Taxonomy" id="144530"/>
    <lineage>
        <taxon>Eukaryota</taxon>
        <taxon>Fungi</taxon>
        <taxon>Fungi incertae sedis</taxon>
        <taxon>Mucoromycota</taxon>
        <taxon>Glomeromycotina</taxon>
        <taxon>Glomeromycetes</taxon>
        <taxon>Archaeosporales</taxon>
        <taxon>Ambisporaceae</taxon>
        <taxon>Ambispora</taxon>
    </lineage>
</organism>
<dbReference type="SMART" id="SM00355">
    <property type="entry name" value="ZnF_C2H2"/>
    <property type="match status" value="3"/>
</dbReference>
<feature type="compositionally biased region" description="Low complexity" evidence="10">
    <location>
        <begin position="181"/>
        <end position="191"/>
    </location>
</feature>
<evidence type="ECO:0000256" key="2">
    <source>
        <dbReference type="ARBA" id="ARBA00022723"/>
    </source>
</evidence>
<feature type="region of interest" description="Disordered" evidence="10">
    <location>
        <begin position="423"/>
        <end position="451"/>
    </location>
</feature>
<dbReference type="GO" id="GO:0000978">
    <property type="term" value="F:RNA polymerase II cis-regulatory region sequence-specific DNA binding"/>
    <property type="evidence" value="ECO:0007669"/>
    <property type="project" value="TreeGrafter"/>
</dbReference>
<feature type="compositionally biased region" description="Polar residues" evidence="10">
    <location>
        <begin position="338"/>
        <end position="365"/>
    </location>
</feature>
<feature type="domain" description="C2H2-type" evidence="11">
    <location>
        <begin position="236"/>
        <end position="263"/>
    </location>
</feature>
<feature type="domain" description="C2H2-type" evidence="11">
    <location>
        <begin position="208"/>
        <end position="235"/>
    </location>
</feature>
<feature type="region of interest" description="Disordered" evidence="10">
    <location>
        <begin position="57"/>
        <end position="79"/>
    </location>
</feature>
<dbReference type="Pfam" id="PF00096">
    <property type="entry name" value="zf-C2H2"/>
    <property type="match status" value="2"/>
</dbReference>
<dbReference type="AlphaFoldDB" id="A0A9N8ZD00"/>
<dbReference type="GO" id="GO:0008270">
    <property type="term" value="F:zinc ion binding"/>
    <property type="evidence" value="ECO:0007669"/>
    <property type="project" value="UniProtKB-KW"/>
</dbReference>
<feature type="compositionally biased region" description="Low complexity" evidence="10">
    <location>
        <begin position="424"/>
        <end position="449"/>
    </location>
</feature>
<accession>A0A9N8ZD00</accession>
<feature type="compositionally biased region" description="Low complexity" evidence="10">
    <location>
        <begin position="58"/>
        <end position="69"/>
    </location>
</feature>
<keyword evidence="7" id="KW-0539">Nucleus</keyword>
<dbReference type="GO" id="GO:0005654">
    <property type="term" value="C:nucleoplasm"/>
    <property type="evidence" value="ECO:0007669"/>
    <property type="project" value="TreeGrafter"/>
</dbReference>
<dbReference type="InterPro" id="IPR013087">
    <property type="entry name" value="Znf_C2H2_type"/>
</dbReference>
<dbReference type="SUPFAM" id="SSF57667">
    <property type="entry name" value="beta-beta-alpha zinc fingers"/>
    <property type="match status" value="2"/>
</dbReference>
<feature type="region of interest" description="Disordered" evidence="10">
    <location>
        <begin position="97"/>
        <end position="123"/>
    </location>
</feature>
<feature type="compositionally biased region" description="Basic and acidic residues" evidence="10">
    <location>
        <begin position="70"/>
        <end position="79"/>
    </location>
</feature>
<proteinExistence type="predicted"/>
<feature type="domain" description="C2H2-type" evidence="11">
    <location>
        <begin position="264"/>
        <end position="287"/>
    </location>
</feature>
<feature type="coiled-coil region" evidence="9">
    <location>
        <begin position="505"/>
        <end position="556"/>
    </location>
</feature>
<keyword evidence="3" id="KW-0677">Repeat</keyword>
<evidence type="ECO:0000259" key="11">
    <source>
        <dbReference type="PROSITE" id="PS50157"/>
    </source>
</evidence>
<dbReference type="Gene3D" id="3.30.160.60">
    <property type="entry name" value="Classic Zinc Finger"/>
    <property type="match status" value="3"/>
</dbReference>
<feature type="region of interest" description="Disordered" evidence="10">
    <location>
        <begin position="322"/>
        <end position="388"/>
    </location>
</feature>
<evidence type="ECO:0000256" key="4">
    <source>
        <dbReference type="ARBA" id="ARBA00022833"/>
    </source>
</evidence>
<feature type="region of interest" description="Disordered" evidence="10">
    <location>
        <begin position="136"/>
        <end position="158"/>
    </location>
</feature>
<dbReference type="GO" id="GO:0001227">
    <property type="term" value="F:DNA-binding transcription repressor activity, RNA polymerase II-specific"/>
    <property type="evidence" value="ECO:0007669"/>
    <property type="project" value="TreeGrafter"/>
</dbReference>
<evidence type="ECO:0000256" key="1">
    <source>
        <dbReference type="ARBA" id="ARBA00004123"/>
    </source>
</evidence>
<keyword evidence="2" id="KW-0479">Metal-binding</keyword>
<dbReference type="FunFam" id="3.30.160.60:FF:000515">
    <property type="entry name" value="early growth response protein 4"/>
    <property type="match status" value="1"/>
</dbReference>
<dbReference type="InterPro" id="IPR036236">
    <property type="entry name" value="Znf_C2H2_sf"/>
</dbReference>
<keyword evidence="6" id="KW-0804">Transcription</keyword>
<evidence type="ECO:0000313" key="13">
    <source>
        <dbReference type="Proteomes" id="UP000789831"/>
    </source>
</evidence>
<evidence type="ECO:0000313" key="12">
    <source>
        <dbReference type="EMBL" id="CAG8481293.1"/>
    </source>
</evidence>
<dbReference type="PROSITE" id="PS50157">
    <property type="entry name" value="ZINC_FINGER_C2H2_2"/>
    <property type="match status" value="3"/>
</dbReference>
<feature type="compositionally biased region" description="Low complexity" evidence="10">
    <location>
        <begin position="322"/>
        <end position="337"/>
    </location>
</feature>
<dbReference type="PANTHER" id="PTHR24399">
    <property type="entry name" value="ZINC FINGER AND BTB DOMAIN-CONTAINING"/>
    <property type="match status" value="1"/>
</dbReference>
<dbReference type="EMBL" id="CAJVPL010000307">
    <property type="protein sequence ID" value="CAG8481293.1"/>
    <property type="molecule type" value="Genomic_DNA"/>
</dbReference>
<keyword evidence="9" id="KW-0175">Coiled coil</keyword>
<reference evidence="12" key="1">
    <citation type="submission" date="2021-06" db="EMBL/GenBank/DDBJ databases">
        <authorList>
            <person name="Kallberg Y."/>
            <person name="Tangrot J."/>
            <person name="Rosling A."/>
        </authorList>
    </citation>
    <scope>NUCLEOTIDE SEQUENCE</scope>
    <source>
        <strain evidence="12">MT106</strain>
    </source>
</reference>
<comment type="caution">
    <text evidence="12">The sequence shown here is derived from an EMBL/GenBank/DDBJ whole genome shotgun (WGS) entry which is preliminary data.</text>
</comment>
<feature type="compositionally biased region" description="Low complexity" evidence="10">
    <location>
        <begin position="366"/>
        <end position="380"/>
    </location>
</feature>
<comment type="subcellular location">
    <subcellularLocation>
        <location evidence="1">Nucleus</location>
    </subcellularLocation>
</comment>